<dbReference type="RefSeq" id="WP_185447907.1">
    <property type="nucleotide sequence ID" value="NZ_CP043661.1"/>
</dbReference>
<proteinExistence type="predicted"/>
<organism evidence="2 3">
    <name type="scientific">Kribbella qitaiheensis</name>
    <dbReference type="NCBI Taxonomy" id="1544730"/>
    <lineage>
        <taxon>Bacteria</taxon>
        <taxon>Bacillati</taxon>
        <taxon>Actinomycetota</taxon>
        <taxon>Actinomycetes</taxon>
        <taxon>Propionibacteriales</taxon>
        <taxon>Kribbellaceae</taxon>
        <taxon>Kribbella</taxon>
    </lineage>
</organism>
<reference evidence="3" key="1">
    <citation type="submission" date="2019-09" db="EMBL/GenBank/DDBJ databases">
        <title>Antimicrobial potential of Antarctic Bacteria.</title>
        <authorList>
            <person name="Benaud N."/>
            <person name="Edwards R.J."/>
            <person name="Ferrari B.C."/>
        </authorList>
    </citation>
    <scope>NUCLEOTIDE SEQUENCE [LARGE SCALE GENOMIC DNA]</scope>
    <source>
        <strain evidence="3">SPB151</strain>
    </source>
</reference>
<feature type="transmembrane region" description="Helical" evidence="1">
    <location>
        <begin position="6"/>
        <end position="25"/>
    </location>
</feature>
<accession>A0A7G6WXA8</accession>
<evidence type="ECO:0008006" key="4">
    <source>
        <dbReference type="Google" id="ProtNLM"/>
    </source>
</evidence>
<keyword evidence="1" id="KW-0472">Membrane</keyword>
<name>A0A7G6WXA8_9ACTN</name>
<dbReference type="Proteomes" id="UP000515563">
    <property type="component" value="Chromosome"/>
</dbReference>
<evidence type="ECO:0000256" key="1">
    <source>
        <dbReference type="SAM" id="Phobius"/>
    </source>
</evidence>
<keyword evidence="1" id="KW-0812">Transmembrane</keyword>
<protein>
    <recommendedName>
        <fullName evidence="4">DUF3137 domain-containing protein</fullName>
    </recommendedName>
</protein>
<evidence type="ECO:0000313" key="3">
    <source>
        <dbReference type="Proteomes" id="UP000515563"/>
    </source>
</evidence>
<reference evidence="2 3" key="2">
    <citation type="journal article" date="2020" name="Microbiol. Resour. Announc.">
        <title>Antarctic desert soil bacteria exhibit high novel natural product potential, evaluated through long-read genome sequencing and comparative genomics.</title>
        <authorList>
            <person name="Benaud N."/>
            <person name="Edwards R.J."/>
            <person name="Amos T.G."/>
            <person name="D'Agostino P.M."/>
            <person name="Gutierrez-Chavez C."/>
            <person name="Montgomery K."/>
            <person name="Nicetic I."/>
            <person name="Ferrari B.C."/>
        </authorList>
    </citation>
    <scope>NUCLEOTIDE SEQUENCE [LARGE SCALE GENOMIC DNA]</scope>
    <source>
        <strain evidence="2 3">SPB151</strain>
    </source>
</reference>
<keyword evidence="1" id="KW-1133">Transmembrane helix</keyword>
<sequence>MYSGFLVVGAIAVALFGSVIALAIWQAKKRRAFLQARAHAAGQLGWYLAAPNQWLSQVAAGIYQRGRPGEMFAGDFRGRGICALDYTYTTTTSSGPDGQTTTTTHHVFVVALNLPVALPPLQLTMDSKFRRIFGGQDIELESQAFNDAFRINCADQRYASAVLHPRLMEWMLHNPGLEWQFAGNAMVSWGVGLFTIPDVVARLEAMTRVIDLVPPFVLRDYGQRTY</sequence>
<dbReference type="KEGG" id="kqi:F1D05_12780"/>
<gene>
    <name evidence="2" type="ORF">F1D05_12780</name>
</gene>
<keyword evidence="3" id="KW-1185">Reference proteome</keyword>
<dbReference type="EMBL" id="CP043661">
    <property type="protein sequence ID" value="QNE18623.1"/>
    <property type="molecule type" value="Genomic_DNA"/>
</dbReference>
<dbReference type="AlphaFoldDB" id="A0A7G6WXA8"/>
<evidence type="ECO:0000313" key="2">
    <source>
        <dbReference type="EMBL" id="QNE18623.1"/>
    </source>
</evidence>